<sequence length="47" mass="5361">MSASRSRCQPSSIKTSINSNIQNSIKCSMIKSMRYQLIQKVNKIKTQ</sequence>
<proteinExistence type="predicted"/>
<name>A0A0E9ST50_ANGAN</name>
<evidence type="ECO:0000313" key="1">
    <source>
        <dbReference type="EMBL" id="JAH44539.1"/>
    </source>
</evidence>
<protein>
    <submittedName>
        <fullName evidence="1">Uncharacterized protein</fullName>
    </submittedName>
</protein>
<reference evidence="1" key="1">
    <citation type="submission" date="2014-11" db="EMBL/GenBank/DDBJ databases">
        <authorList>
            <person name="Amaro Gonzalez C."/>
        </authorList>
    </citation>
    <scope>NUCLEOTIDE SEQUENCE</scope>
</reference>
<reference evidence="1" key="2">
    <citation type="journal article" date="2015" name="Fish Shellfish Immunol.">
        <title>Early steps in the European eel (Anguilla anguilla)-Vibrio vulnificus interaction in the gills: Role of the RtxA13 toxin.</title>
        <authorList>
            <person name="Callol A."/>
            <person name="Pajuelo D."/>
            <person name="Ebbesson L."/>
            <person name="Teles M."/>
            <person name="MacKenzie S."/>
            <person name="Amaro C."/>
        </authorList>
    </citation>
    <scope>NUCLEOTIDE SEQUENCE</scope>
</reference>
<dbReference type="AlphaFoldDB" id="A0A0E9ST50"/>
<organism evidence="1">
    <name type="scientific">Anguilla anguilla</name>
    <name type="common">European freshwater eel</name>
    <name type="synonym">Muraena anguilla</name>
    <dbReference type="NCBI Taxonomy" id="7936"/>
    <lineage>
        <taxon>Eukaryota</taxon>
        <taxon>Metazoa</taxon>
        <taxon>Chordata</taxon>
        <taxon>Craniata</taxon>
        <taxon>Vertebrata</taxon>
        <taxon>Euteleostomi</taxon>
        <taxon>Actinopterygii</taxon>
        <taxon>Neopterygii</taxon>
        <taxon>Teleostei</taxon>
        <taxon>Anguilliformes</taxon>
        <taxon>Anguillidae</taxon>
        <taxon>Anguilla</taxon>
    </lineage>
</organism>
<dbReference type="EMBL" id="GBXM01064038">
    <property type="protein sequence ID" value="JAH44539.1"/>
    <property type="molecule type" value="Transcribed_RNA"/>
</dbReference>
<accession>A0A0E9ST50</accession>